<reference evidence="2" key="1">
    <citation type="submission" date="2024-01" db="EMBL/GenBank/DDBJ databases">
        <title>First draft genome sequence data of TA4-1, the type strain of Gram-positive actinobacterium Streptomyces chiangmaiensis.</title>
        <authorList>
            <person name="Yasawong M."/>
            <person name="Nantapong N."/>
        </authorList>
    </citation>
    <scope>NUCLEOTIDE SEQUENCE</scope>
    <source>
        <strain evidence="2">TA4-1</strain>
    </source>
</reference>
<dbReference type="Proteomes" id="UP001333996">
    <property type="component" value="Unassembled WGS sequence"/>
</dbReference>
<keyword evidence="3" id="KW-1185">Reference proteome</keyword>
<comment type="caution">
    <text evidence="2">The sequence shown here is derived from an EMBL/GenBank/DDBJ whole genome shotgun (WGS) entry which is preliminary data.</text>
</comment>
<proteinExistence type="predicted"/>
<organism evidence="2 3">
    <name type="scientific">Streptomyces chiangmaiensis</name>
    <dbReference type="NCBI Taxonomy" id="766497"/>
    <lineage>
        <taxon>Bacteria</taxon>
        <taxon>Bacillati</taxon>
        <taxon>Actinomycetota</taxon>
        <taxon>Actinomycetes</taxon>
        <taxon>Kitasatosporales</taxon>
        <taxon>Streptomycetaceae</taxon>
        <taxon>Streptomyces</taxon>
    </lineage>
</organism>
<sequence>MSIPLVDGMKDDLMALEAVLRPLNEPPARAKVSVFLDLHRKNRQLGRMPAQEQTHCVEPGGRPATLERPPTGDGPRT</sequence>
<name>A0ABU7FJ72_9ACTN</name>
<evidence type="ECO:0000313" key="3">
    <source>
        <dbReference type="Proteomes" id="UP001333996"/>
    </source>
</evidence>
<evidence type="ECO:0000256" key="1">
    <source>
        <dbReference type="SAM" id="MobiDB-lite"/>
    </source>
</evidence>
<dbReference type="RefSeq" id="WP_329508601.1">
    <property type="nucleotide sequence ID" value="NZ_BAAAYZ010000146.1"/>
</dbReference>
<feature type="region of interest" description="Disordered" evidence="1">
    <location>
        <begin position="44"/>
        <end position="77"/>
    </location>
</feature>
<accession>A0ABU7FJ72</accession>
<dbReference type="EMBL" id="JAYWVC010000063">
    <property type="protein sequence ID" value="MED7824150.1"/>
    <property type="molecule type" value="Genomic_DNA"/>
</dbReference>
<gene>
    <name evidence="2" type="ORF">VXC91_19730</name>
</gene>
<protein>
    <submittedName>
        <fullName evidence="2">Uncharacterized protein</fullName>
    </submittedName>
</protein>
<evidence type="ECO:0000313" key="2">
    <source>
        <dbReference type="EMBL" id="MED7824150.1"/>
    </source>
</evidence>